<keyword evidence="5" id="KW-0902">Two-component regulatory system</keyword>
<dbReference type="InterPro" id="IPR036890">
    <property type="entry name" value="HATPase_C_sf"/>
</dbReference>
<dbReference type="PANTHER" id="PTHR45339">
    <property type="entry name" value="HYBRID SIGNAL TRANSDUCTION HISTIDINE KINASE J"/>
    <property type="match status" value="1"/>
</dbReference>
<evidence type="ECO:0000256" key="4">
    <source>
        <dbReference type="ARBA" id="ARBA00022729"/>
    </source>
</evidence>
<dbReference type="Pfam" id="PF00512">
    <property type="entry name" value="HisKA"/>
    <property type="match status" value="1"/>
</dbReference>
<dbReference type="SUPFAM" id="SSF55874">
    <property type="entry name" value="ATPase domain of HSP90 chaperone/DNA topoisomerase II/histidine kinase"/>
    <property type="match status" value="1"/>
</dbReference>
<dbReference type="EMBL" id="JABWMJ010000003">
    <property type="protein sequence ID" value="NUZ05523.1"/>
    <property type="molecule type" value="Genomic_DNA"/>
</dbReference>
<feature type="transmembrane region" description="Helical" evidence="10">
    <location>
        <begin position="67"/>
        <end position="85"/>
    </location>
</feature>
<evidence type="ECO:0000256" key="7">
    <source>
        <dbReference type="ARBA" id="ARBA00058004"/>
    </source>
</evidence>
<dbReference type="SUPFAM" id="SSF47384">
    <property type="entry name" value="Homodimeric domain of signal transducing histidine kinase"/>
    <property type="match status" value="1"/>
</dbReference>
<dbReference type="CDD" id="cd17546">
    <property type="entry name" value="REC_hyHK_CKI1_RcsC-like"/>
    <property type="match status" value="1"/>
</dbReference>
<protein>
    <recommendedName>
        <fullName evidence="8">Virulence sensor protein BvgS</fullName>
        <ecNumber evidence="2">2.7.13.3</ecNumber>
    </recommendedName>
</protein>
<comment type="catalytic activity">
    <reaction evidence="1">
        <text>ATP + protein L-histidine = ADP + protein N-phospho-L-histidine.</text>
        <dbReference type="EC" id="2.7.13.3"/>
    </reaction>
</comment>
<sequence>MFGTTFNRFIRLHVARVFTNREIEREFIQTYRSVGLRFVFVSSVLAAACIFSFALIEFWNGKGITEMPQPVRVVLSAALVAFALFTKKRESTFRRHYAKFASGLIVIAACVTHFIAFSSRQVDLPSMLYWTITSASVLITIIIFGFMRLMVVNTLLLAAFNVSLSVGFGLLGDGGVTLLSRMVVHVLAANFACFALYKLVLGRERRLFLQTKRKQNVAELRRAIARAESANRAKSAFLANMSHEIRTPMNGILGTLDLLSRASTQSQRTELMSVAKRSAESLLHILNEILDLSKLDSRKDEVHAAPFDPRVTVACAFDVFQANAAMKGVALLVETDGMPATLRHLVTDEGKLRSILLNLIGNAVKFTHEGFVHVRASASLVEPGRAQLTVSVADSGIGIPAGSLSQIFDPFHQVNAGTNRVYAGTGLGLAISKQLAELMGGDLSVVSELGRGSTFTLRLVVPCESSPEVAASPEVAEPGERATTGQLSGRVLLVEDNHVNAYIAMAILQNLGLSVTHALDGQRGLDLFRDDRFDLVLMDCEMPILDGYQATLRLRQIEAEQKRPRTPVVALTAHALTGDRDLCLAHGMDDYVSKPVLHDPLAEVLGKYLGTACETDIGAL</sequence>
<keyword evidence="14" id="KW-1185">Reference proteome</keyword>
<dbReference type="CDD" id="cd16922">
    <property type="entry name" value="HATPase_EvgS-ArcB-TorS-like"/>
    <property type="match status" value="1"/>
</dbReference>
<keyword evidence="3 9" id="KW-0597">Phosphoprotein</keyword>
<dbReference type="SMART" id="SM00387">
    <property type="entry name" value="HATPase_c"/>
    <property type="match status" value="1"/>
</dbReference>
<evidence type="ECO:0000256" key="1">
    <source>
        <dbReference type="ARBA" id="ARBA00000085"/>
    </source>
</evidence>
<evidence type="ECO:0000313" key="13">
    <source>
        <dbReference type="EMBL" id="NUZ05523.1"/>
    </source>
</evidence>
<dbReference type="SUPFAM" id="SSF52172">
    <property type="entry name" value="CheY-like"/>
    <property type="match status" value="1"/>
</dbReference>
<keyword evidence="4" id="KW-0732">Signal</keyword>
<dbReference type="Pfam" id="PF02518">
    <property type="entry name" value="HATPase_c"/>
    <property type="match status" value="1"/>
</dbReference>
<comment type="function">
    <text evidence="7">Member of the two-component regulatory system BvgS/BvgA. Phosphorylates BvgA via a four-step phosphorelay in response to environmental signals.</text>
</comment>
<evidence type="ECO:0000256" key="9">
    <source>
        <dbReference type="PROSITE-ProRule" id="PRU00169"/>
    </source>
</evidence>
<keyword evidence="10" id="KW-0812">Transmembrane</keyword>
<evidence type="ECO:0000256" key="8">
    <source>
        <dbReference type="ARBA" id="ARBA00070152"/>
    </source>
</evidence>
<dbReference type="PANTHER" id="PTHR45339:SF1">
    <property type="entry name" value="HYBRID SIGNAL TRANSDUCTION HISTIDINE KINASE J"/>
    <property type="match status" value="1"/>
</dbReference>
<feature type="transmembrane region" description="Helical" evidence="10">
    <location>
        <begin position="154"/>
        <end position="172"/>
    </location>
</feature>
<feature type="transmembrane region" description="Helical" evidence="10">
    <location>
        <begin position="178"/>
        <end position="200"/>
    </location>
</feature>
<dbReference type="CDD" id="cd00082">
    <property type="entry name" value="HisKA"/>
    <property type="match status" value="1"/>
</dbReference>
<keyword evidence="6" id="KW-0843">Virulence</keyword>
<dbReference type="InterPro" id="IPR003594">
    <property type="entry name" value="HATPase_dom"/>
</dbReference>
<dbReference type="InterPro" id="IPR036097">
    <property type="entry name" value="HisK_dim/P_sf"/>
</dbReference>
<dbReference type="GO" id="GO:0000155">
    <property type="term" value="F:phosphorelay sensor kinase activity"/>
    <property type="evidence" value="ECO:0007669"/>
    <property type="project" value="InterPro"/>
</dbReference>
<dbReference type="Proteomes" id="UP000529637">
    <property type="component" value="Unassembled WGS sequence"/>
</dbReference>
<dbReference type="InterPro" id="IPR001789">
    <property type="entry name" value="Sig_transdc_resp-reg_receiver"/>
</dbReference>
<proteinExistence type="predicted"/>
<dbReference type="InterPro" id="IPR005467">
    <property type="entry name" value="His_kinase_dom"/>
</dbReference>
<dbReference type="Gene3D" id="3.30.565.10">
    <property type="entry name" value="Histidine kinase-like ATPase, C-terminal domain"/>
    <property type="match status" value="1"/>
</dbReference>
<evidence type="ECO:0000256" key="6">
    <source>
        <dbReference type="ARBA" id="ARBA00023026"/>
    </source>
</evidence>
<reference evidence="13 14" key="1">
    <citation type="submission" date="2020-06" db="EMBL/GenBank/DDBJ databases">
        <title>Schlegella sp. ID0723 isolated from air conditioner.</title>
        <authorList>
            <person name="Kim D.Y."/>
            <person name="Kim D.-U."/>
        </authorList>
    </citation>
    <scope>NUCLEOTIDE SEQUENCE [LARGE SCALE GENOMIC DNA]</scope>
    <source>
        <strain evidence="13 14">ID0723</strain>
    </source>
</reference>
<name>A0A7Y6TW04_9BURK</name>
<evidence type="ECO:0000313" key="14">
    <source>
        <dbReference type="Proteomes" id="UP000529637"/>
    </source>
</evidence>
<dbReference type="EC" id="2.7.13.3" evidence="2"/>
<feature type="transmembrane region" description="Helical" evidence="10">
    <location>
        <begin position="97"/>
        <end position="116"/>
    </location>
</feature>
<dbReference type="SMART" id="SM00448">
    <property type="entry name" value="REC"/>
    <property type="match status" value="1"/>
</dbReference>
<dbReference type="PROSITE" id="PS50110">
    <property type="entry name" value="RESPONSE_REGULATORY"/>
    <property type="match status" value="1"/>
</dbReference>
<dbReference type="InterPro" id="IPR004358">
    <property type="entry name" value="Sig_transdc_His_kin-like_C"/>
</dbReference>
<dbReference type="PRINTS" id="PR00344">
    <property type="entry name" value="BCTRLSENSOR"/>
</dbReference>
<feature type="transmembrane region" description="Helical" evidence="10">
    <location>
        <begin position="128"/>
        <end position="147"/>
    </location>
</feature>
<evidence type="ECO:0000256" key="10">
    <source>
        <dbReference type="SAM" id="Phobius"/>
    </source>
</evidence>
<feature type="domain" description="Response regulatory" evidence="12">
    <location>
        <begin position="490"/>
        <end position="609"/>
    </location>
</feature>
<dbReference type="FunFam" id="3.30.565.10:FF:000010">
    <property type="entry name" value="Sensor histidine kinase RcsC"/>
    <property type="match status" value="1"/>
</dbReference>
<dbReference type="Gene3D" id="1.10.287.130">
    <property type="match status" value="1"/>
</dbReference>
<dbReference type="Gene3D" id="3.40.50.2300">
    <property type="match status" value="1"/>
</dbReference>
<evidence type="ECO:0000259" key="12">
    <source>
        <dbReference type="PROSITE" id="PS50110"/>
    </source>
</evidence>
<organism evidence="13 14">
    <name type="scientific">Piscinibacter koreensis</name>
    <dbReference type="NCBI Taxonomy" id="2742824"/>
    <lineage>
        <taxon>Bacteria</taxon>
        <taxon>Pseudomonadati</taxon>
        <taxon>Pseudomonadota</taxon>
        <taxon>Betaproteobacteria</taxon>
        <taxon>Burkholderiales</taxon>
        <taxon>Sphaerotilaceae</taxon>
        <taxon>Piscinibacter</taxon>
    </lineage>
</organism>
<comment type="caution">
    <text evidence="13">The sequence shown here is derived from an EMBL/GenBank/DDBJ whole genome shotgun (WGS) entry which is preliminary data.</text>
</comment>
<dbReference type="Pfam" id="PF00072">
    <property type="entry name" value="Response_reg"/>
    <property type="match status" value="1"/>
</dbReference>
<dbReference type="SMART" id="SM00388">
    <property type="entry name" value="HisKA"/>
    <property type="match status" value="1"/>
</dbReference>
<evidence type="ECO:0000256" key="5">
    <source>
        <dbReference type="ARBA" id="ARBA00023012"/>
    </source>
</evidence>
<evidence type="ECO:0000256" key="2">
    <source>
        <dbReference type="ARBA" id="ARBA00012438"/>
    </source>
</evidence>
<dbReference type="InterPro" id="IPR003661">
    <property type="entry name" value="HisK_dim/P_dom"/>
</dbReference>
<evidence type="ECO:0000256" key="3">
    <source>
        <dbReference type="ARBA" id="ARBA00022553"/>
    </source>
</evidence>
<feature type="domain" description="Histidine kinase" evidence="11">
    <location>
        <begin position="240"/>
        <end position="463"/>
    </location>
</feature>
<evidence type="ECO:0000259" key="11">
    <source>
        <dbReference type="PROSITE" id="PS50109"/>
    </source>
</evidence>
<dbReference type="PROSITE" id="PS50109">
    <property type="entry name" value="HIS_KIN"/>
    <property type="match status" value="1"/>
</dbReference>
<feature type="modified residue" description="4-aspartylphosphate" evidence="9">
    <location>
        <position position="539"/>
    </location>
</feature>
<keyword evidence="10" id="KW-0472">Membrane</keyword>
<keyword evidence="10" id="KW-1133">Transmembrane helix</keyword>
<accession>A0A7Y6TW04</accession>
<dbReference type="AlphaFoldDB" id="A0A7Y6TW04"/>
<feature type="transmembrane region" description="Helical" evidence="10">
    <location>
        <begin position="34"/>
        <end position="55"/>
    </location>
</feature>
<dbReference type="InterPro" id="IPR011006">
    <property type="entry name" value="CheY-like_superfamily"/>
</dbReference>
<gene>
    <name evidence="13" type="ORF">HQN59_07080</name>
</gene>